<dbReference type="NCBIfam" id="NF008137">
    <property type="entry name" value="PRK10885.1"/>
    <property type="match status" value="1"/>
</dbReference>
<dbReference type="HAMAP" id="MF_01262">
    <property type="entry name" value="CCA_bact_type2"/>
    <property type="match status" value="1"/>
</dbReference>
<organism evidence="12 13">
    <name type="scientific">Microbulbifer epialgicus</name>
    <dbReference type="NCBI Taxonomy" id="393907"/>
    <lineage>
        <taxon>Bacteria</taxon>
        <taxon>Pseudomonadati</taxon>
        <taxon>Pseudomonadota</taxon>
        <taxon>Gammaproteobacteria</taxon>
        <taxon>Cellvibrionales</taxon>
        <taxon>Microbulbiferaceae</taxon>
        <taxon>Microbulbifer</taxon>
    </lineage>
</organism>
<comment type="catalytic activity">
    <reaction evidence="10">
        <text>a tRNA with a 3' CCA end + 2 CTP + ATP = a tRNA with a 3' CCACCA end + 3 diphosphate</text>
        <dbReference type="Rhea" id="RHEA:76235"/>
        <dbReference type="Rhea" id="RHEA-COMP:10468"/>
        <dbReference type="Rhea" id="RHEA-COMP:18655"/>
        <dbReference type="ChEBI" id="CHEBI:30616"/>
        <dbReference type="ChEBI" id="CHEBI:33019"/>
        <dbReference type="ChEBI" id="CHEBI:37563"/>
        <dbReference type="ChEBI" id="CHEBI:83071"/>
        <dbReference type="ChEBI" id="CHEBI:195187"/>
    </reaction>
</comment>
<dbReference type="SUPFAM" id="SSF81301">
    <property type="entry name" value="Nucleotidyltransferase"/>
    <property type="match status" value="1"/>
</dbReference>
<dbReference type="InterPro" id="IPR006674">
    <property type="entry name" value="HD_domain"/>
</dbReference>
<feature type="binding site" evidence="10">
    <location>
        <position position="21"/>
    </location>
    <ligand>
        <name>Mg(2+)</name>
        <dbReference type="ChEBI" id="CHEBI:18420"/>
    </ligand>
</feature>
<comment type="similarity">
    <text evidence="10">Belongs to the tRNA nucleotidyltransferase/poly(A) polymerase family. Bacterial CCA-adding enzyme type 1 subfamily.</text>
</comment>
<dbReference type="InterPro" id="IPR043519">
    <property type="entry name" value="NT_sf"/>
</dbReference>
<dbReference type="SUPFAM" id="SSF81891">
    <property type="entry name" value="Poly A polymerase C-terminal region-like"/>
    <property type="match status" value="1"/>
</dbReference>
<keyword evidence="7 10" id="KW-0067">ATP-binding</keyword>
<dbReference type="PANTHER" id="PTHR47545:SF1">
    <property type="entry name" value="MULTIFUNCTIONAL CCA PROTEIN"/>
    <property type="match status" value="1"/>
</dbReference>
<evidence type="ECO:0000259" key="11">
    <source>
        <dbReference type="PROSITE" id="PS51831"/>
    </source>
</evidence>
<dbReference type="Pfam" id="PF01966">
    <property type="entry name" value="HD"/>
    <property type="match status" value="1"/>
</dbReference>
<feature type="binding site" evidence="10">
    <location>
        <position position="140"/>
    </location>
    <ligand>
        <name>CTP</name>
        <dbReference type="ChEBI" id="CHEBI:37563"/>
    </ligand>
</feature>
<keyword evidence="8 10" id="KW-0460">Magnesium</keyword>
<evidence type="ECO:0000256" key="10">
    <source>
        <dbReference type="HAMAP-Rule" id="MF_01261"/>
    </source>
</evidence>
<comment type="subunit">
    <text evidence="10">Monomer. Can also form homodimers and oligomers.</text>
</comment>
<dbReference type="Pfam" id="PF12627">
    <property type="entry name" value="PolyA_pol_RNAbd"/>
    <property type="match status" value="1"/>
</dbReference>
<feature type="binding site" evidence="10">
    <location>
        <position position="8"/>
    </location>
    <ligand>
        <name>CTP</name>
        <dbReference type="ChEBI" id="CHEBI:37563"/>
    </ligand>
</feature>
<comment type="miscellaneous">
    <text evidence="10">A single active site specifically recognizes both ATP and CTP and is responsible for their addition.</text>
</comment>
<keyword evidence="6 10" id="KW-0692">RNA repair</keyword>
<proteinExistence type="inferred from homology"/>
<comment type="cofactor">
    <cofactor evidence="10">
        <name>Ni(2+)</name>
        <dbReference type="ChEBI" id="CHEBI:49786"/>
    </cofactor>
    <text evidence="10">Nickel for phosphatase activity.</text>
</comment>
<keyword evidence="2 10" id="KW-0819">tRNA processing</keyword>
<keyword evidence="10 12" id="KW-0378">Hydrolase</keyword>
<dbReference type="PROSITE" id="PS51831">
    <property type="entry name" value="HD"/>
    <property type="match status" value="1"/>
</dbReference>
<dbReference type="Gene3D" id="1.10.3090.10">
    <property type="entry name" value="cca-adding enzyme, domain 2"/>
    <property type="match status" value="1"/>
</dbReference>
<keyword evidence="9 10" id="KW-0694">RNA-binding</keyword>
<comment type="catalytic activity">
    <reaction evidence="10">
        <text>a tRNA precursor + 2 CTP + ATP = a tRNA with a 3' CCA end + 3 diphosphate</text>
        <dbReference type="Rhea" id="RHEA:14433"/>
        <dbReference type="Rhea" id="RHEA-COMP:10465"/>
        <dbReference type="Rhea" id="RHEA-COMP:10468"/>
        <dbReference type="ChEBI" id="CHEBI:30616"/>
        <dbReference type="ChEBI" id="CHEBI:33019"/>
        <dbReference type="ChEBI" id="CHEBI:37563"/>
        <dbReference type="ChEBI" id="CHEBI:74896"/>
        <dbReference type="ChEBI" id="CHEBI:83071"/>
        <dbReference type="EC" id="2.7.7.72"/>
    </reaction>
</comment>
<dbReference type="PIRSF" id="PIRSF000813">
    <property type="entry name" value="CCA_bact"/>
    <property type="match status" value="1"/>
</dbReference>
<feature type="binding site" evidence="10">
    <location>
        <position position="91"/>
    </location>
    <ligand>
        <name>CTP</name>
        <dbReference type="ChEBI" id="CHEBI:37563"/>
    </ligand>
</feature>
<dbReference type="EC" id="3.1.3.-" evidence="10"/>
<keyword evidence="10" id="KW-0533">Nickel</keyword>
<dbReference type="GO" id="GO:0016787">
    <property type="term" value="F:hydrolase activity"/>
    <property type="evidence" value="ECO:0007669"/>
    <property type="project" value="UniProtKB-KW"/>
</dbReference>
<keyword evidence="5 10" id="KW-0547">Nucleotide-binding</keyword>
<feature type="binding site" evidence="10">
    <location>
        <position position="11"/>
    </location>
    <ligand>
        <name>CTP</name>
        <dbReference type="ChEBI" id="CHEBI:37563"/>
    </ligand>
</feature>
<evidence type="ECO:0000256" key="6">
    <source>
        <dbReference type="ARBA" id="ARBA00022800"/>
    </source>
</evidence>
<feature type="domain" description="HD" evidence="11">
    <location>
        <begin position="225"/>
        <end position="326"/>
    </location>
</feature>
<gene>
    <name evidence="10" type="primary">cca</name>
    <name evidence="12" type="ORF">ACCI49_08145</name>
</gene>
<feature type="binding site" evidence="10">
    <location>
        <position position="140"/>
    </location>
    <ligand>
        <name>ATP</name>
        <dbReference type="ChEBI" id="CHEBI:30616"/>
    </ligand>
</feature>
<sequence>MKIYLVGGAVRDKLLNRPVNEHDWVVVGGNHEHMLNLGFSPVGKDFPVFLHPETGEEYALARTERKSGHGYGGFSVNTDASITLEEDLLRRDLTINAIAESEDGALVDPYGGQADLEARLLRHVSPAFAEDPLRILRVARFAARYHHLGFTVAAETMALMRQMVEDGEVEYLVAERIWKEVSRALTEPDPDVFIQVLRDCGALFVLLPELENLFGVPQPPRHHPEVDTGEHVLLALRNAPAELPVRFAVLLHDLGKGLTPEEVLPSHHGHESAGVPLVKAVCERWRTPKDLTALAVGVCEYHLHCHRAFELRSQTIMKMIRSLDALRRPERFENFLRACEADARGRQGLENRDYPQVNFLRAAREAAAAVTAEELIKQGYQGAKLGQALDRERIEAIAKIKDEYSA</sequence>
<feature type="binding site" evidence="10">
    <location>
        <position position="11"/>
    </location>
    <ligand>
        <name>ATP</name>
        <dbReference type="ChEBI" id="CHEBI:30616"/>
    </ligand>
</feature>
<feature type="binding site" evidence="10">
    <location>
        <position position="23"/>
    </location>
    <ligand>
        <name>Mg(2+)</name>
        <dbReference type="ChEBI" id="CHEBI:18420"/>
    </ligand>
</feature>
<dbReference type="EC" id="3.1.4.-" evidence="10"/>
<evidence type="ECO:0000313" key="12">
    <source>
        <dbReference type="EMBL" id="MFA0810891.1"/>
    </source>
</evidence>
<comment type="domain">
    <text evidence="10">Comprises two domains: an N-terminal domain containing the nucleotidyltransferase activity and a C-terminal HD domain associated with both phosphodiesterase and phosphatase activities.</text>
</comment>
<dbReference type="RefSeq" id="WP_371838462.1">
    <property type="nucleotide sequence ID" value="NZ_JBGMEK010000013.1"/>
</dbReference>
<feature type="binding site" evidence="10">
    <location>
        <position position="137"/>
    </location>
    <ligand>
        <name>CTP</name>
        <dbReference type="ChEBI" id="CHEBI:37563"/>
    </ligand>
</feature>
<evidence type="ECO:0000256" key="9">
    <source>
        <dbReference type="ARBA" id="ARBA00022884"/>
    </source>
</evidence>
<accession>A0ABV4NY79</accession>
<dbReference type="Proteomes" id="UP001569428">
    <property type="component" value="Unassembled WGS sequence"/>
</dbReference>
<dbReference type="Pfam" id="PF01743">
    <property type="entry name" value="PolyA_pol"/>
    <property type="match status" value="1"/>
</dbReference>
<keyword evidence="10" id="KW-0511">Multifunctional enzyme</keyword>
<dbReference type="HAMAP" id="MF_01261">
    <property type="entry name" value="CCA_bact_type1"/>
    <property type="match status" value="1"/>
</dbReference>
<evidence type="ECO:0000256" key="7">
    <source>
        <dbReference type="ARBA" id="ARBA00022840"/>
    </source>
</evidence>
<keyword evidence="13" id="KW-1185">Reference proteome</keyword>
<dbReference type="InterPro" id="IPR012006">
    <property type="entry name" value="CCA_bact"/>
</dbReference>
<evidence type="ECO:0000313" key="13">
    <source>
        <dbReference type="Proteomes" id="UP001569428"/>
    </source>
</evidence>
<dbReference type="PANTHER" id="PTHR47545">
    <property type="entry name" value="MULTIFUNCTIONAL CCA PROTEIN"/>
    <property type="match status" value="1"/>
</dbReference>
<dbReference type="CDD" id="cd05398">
    <property type="entry name" value="NT_ClassII-CCAase"/>
    <property type="match status" value="1"/>
</dbReference>
<dbReference type="EMBL" id="JBGMEK010000013">
    <property type="protein sequence ID" value="MFA0810891.1"/>
    <property type="molecule type" value="Genomic_DNA"/>
</dbReference>
<name>A0ABV4NY79_9GAMM</name>
<dbReference type="EC" id="2.7.7.72" evidence="10"/>
<reference evidence="12 13" key="1">
    <citation type="submission" date="2024-08" db="EMBL/GenBank/DDBJ databases">
        <authorList>
            <person name="Ishaq N."/>
        </authorList>
    </citation>
    <scope>NUCLEOTIDE SEQUENCE [LARGE SCALE GENOMIC DNA]</scope>
    <source>
        <strain evidence="12 13">DSM 18651</strain>
    </source>
</reference>
<feature type="binding site" evidence="10">
    <location>
        <position position="91"/>
    </location>
    <ligand>
        <name>ATP</name>
        <dbReference type="ChEBI" id="CHEBI:30616"/>
    </ligand>
</feature>
<evidence type="ECO:0000256" key="4">
    <source>
        <dbReference type="ARBA" id="ARBA00022723"/>
    </source>
</evidence>
<evidence type="ECO:0000256" key="1">
    <source>
        <dbReference type="ARBA" id="ARBA00022679"/>
    </source>
</evidence>
<feature type="binding site" evidence="10">
    <location>
        <position position="137"/>
    </location>
    <ligand>
        <name>ATP</name>
        <dbReference type="ChEBI" id="CHEBI:30616"/>
    </ligand>
</feature>
<comment type="caution">
    <text evidence="12">The sequence shown here is derived from an EMBL/GenBank/DDBJ whole genome shotgun (WGS) entry which is preliminary data.</text>
</comment>
<feature type="binding site" evidence="10">
    <location>
        <position position="8"/>
    </location>
    <ligand>
        <name>ATP</name>
        <dbReference type="ChEBI" id="CHEBI:30616"/>
    </ligand>
</feature>
<comment type="cofactor">
    <cofactor evidence="10">
        <name>Mg(2+)</name>
        <dbReference type="ChEBI" id="CHEBI:18420"/>
    </cofactor>
    <text evidence="10">Magnesium is required for nucleotidyltransferase activity.</text>
</comment>
<dbReference type="InterPro" id="IPR032828">
    <property type="entry name" value="PolyA_RNA-bd"/>
</dbReference>
<dbReference type="Gene3D" id="3.30.460.10">
    <property type="entry name" value="Beta Polymerase, domain 2"/>
    <property type="match status" value="1"/>
</dbReference>
<keyword evidence="3 10" id="KW-0548">Nucleotidyltransferase</keyword>
<evidence type="ECO:0000256" key="2">
    <source>
        <dbReference type="ARBA" id="ARBA00022694"/>
    </source>
</evidence>
<evidence type="ECO:0000256" key="3">
    <source>
        <dbReference type="ARBA" id="ARBA00022695"/>
    </source>
</evidence>
<evidence type="ECO:0000256" key="8">
    <source>
        <dbReference type="ARBA" id="ARBA00022842"/>
    </source>
</evidence>
<protein>
    <recommendedName>
        <fullName evidence="10">Multifunctional CCA protein</fullName>
    </recommendedName>
    <domain>
        <recommendedName>
            <fullName evidence="10">CCA-adding enzyme</fullName>
            <ecNumber evidence="10">2.7.7.72</ecNumber>
        </recommendedName>
        <alternativeName>
            <fullName evidence="10">CCA tRNA nucleotidyltransferase</fullName>
        </alternativeName>
        <alternativeName>
            <fullName evidence="10">tRNA CCA-pyrophosphorylase</fullName>
        </alternativeName>
        <alternativeName>
            <fullName evidence="10">tRNA adenylyl-/cytidylyl-transferase</fullName>
        </alternativeName>
        <alternativeName>
            <fullName evidence="10">tRNA nucleotidyltransferase</fullName>
        </alternativeName>
        <alternativeName>
            <fullName evidence="10">tRNA-NT</fullName>
        </alternativeName>
    </domain>
    <domain>
        <recommendedName>
            <fullName evidence="10">2'-nucleotidase</fullName>
            <ecNumber evidence="10">3.1.3.-</ecNumber>
        </recommendedName>
    </domain>
    <domain>
        <recommendedName>
            <fullName evidence="10">2',3'-cyclic phosphodiesterase</fullName>
            <ecNumber evidence="10">3.1.4.-</ecNumber>
        </recommendedName>
    </domain>
    <domain>
        <recommendedName>
            <fullName evidence="10">Phosphatase</fullName>
        </recommendedName>
    </domain>
</protein>
<evidence type="ECO:0000256" key="5">
    <source>
        <dbReference type="ARBA" id="ARBA00022741"/>
    </source>
</evidence>
<comment type="function">
    <text evidence="10">Catalyzes the addition and repair of the essential 3'-terminal CCA sequence in tRNAs without using a nucleic acid template. Adds these three nucleotides in the order of C, C, and A to the tRNA nucleotide-73, using CTP and ATP as substrates and producing inorganic pyrophosphate. tRNA 3'-terminal CCA addition is required both for tRNA processing and repair. Also involved in tRNA surveillance by mediating tandem CCA addition to generate a CCACCA at the 3' terminus of unstable tRNAs. While stable tRNAs receive only 3'-terminal CCA, unstable tRNAs are marked with CCACCA and rapidly degraded.</text>
</comment>
<dbReference type="InterPro" id="IPR002646">
    <property type="entry name" value="PolA_pol_head_dom"/>
</dbReference>
<dbReference type="GO" id="GO:0004810">
    <property type="term" value="F:CCA tRNA nucleotidyltransferase activity"/>
    <property type="evidence" value="ECO:0007669"/>
    <property type="project" value="UniProtKB-EC"/>
</dbReference>
<dbReference type="InterPro" id="IPR050124">
    <property type="entry name" value="tRNA_CCA-adding_enzyme"/>
</dbReference>
<keyword evidence="4 10" id="KW-0479">Metal-binding</keyword>
<keyword evidence="1 10" id="KW-0808">Transferase</keyword>